<gene>
    <name evidence="1" type="ORF">VN97_g393</name>
</gene>
<dbReference type="Proteomes" id="UP001227192">
    <property type="component" value="Unassembled WGS sequence"/>
</dbReference>
<accession>A0AAI9XDE2</accession>
<dbReference type="AlphaFoldDB" id="A0AAI9XDE2"/>
<reference evidence="1" key="2">
    <citation type="journal article" date="2016" name="Fungal Biol.">
        <title>Ochratoxin A production by Penicillium thymicola.</title>
        <authorList>
            <person name="Nguyen H.D.T."/>
            <person name="McMullin D.R."/>
            <person name="Ponomareva E."/>
            <person name="Riley R."/>
            <person name="Pomraning K.R."/>
            <person name="Baker S.E."/>
            <person name="Seifert K.A."/>
        </authorList>
    </citation>
    <scope>NUCLEOTIDE SEQUENCE</scope>
    <source>
        <strain evidence="1">DAOM 180753</strain>
    </source>
</reference>
<evidence type="ECO:0000313" key="2">
    <source>
        <dbReference type="Proteomes" id="UP001227192"/>
    </source>
</evidence>
<reference evidence="1" key="1">
    <citation type="submission" date="2015-06" db="EMBL/GenBank/DDBJ databases">
        <authorList>
            <person name="Nguyen H."/>
        </authorList>
    </citation>
    <scope>NUCLEOTIDE SEQUENCE</scope>
    <source>
        <strain evidence="1">DAOM 180753</strain>
    </source>
</reference>
<sequence>MDLKWCLRVEGKEHRSCSAGGFHFPCYIYTPRAMDNSNIANLQPISKTMSVRNLGKMAIDSTGFNDMDEREKGIREKGRVI</sequence>
<protein>
    <submittedName>
        <fullName evidence="1">Uncharacterized protein</fullName>
    </submittedName>
</protein>
<evidence type="ECO:0000313" key="1">
    <source>
        <dbReference type="EMBL" id="KAJ9492837.1"/>
    </source>
</evidence>
<comment type="caution">
    <text evidence="1">The sequence shown here is derived from an EMBL/GenBank/DDBJ whole genome shotgun (WGS) entry which is preliminary data.</text>
</comment>
<name>A0AAI9XDE2_PENTH</name>
<keyword evidence="2" id="KW-1185">Reference proteome</keyword>
<proteinExistence type="predicted"/>
<dbReference type="EMBL" id="LACB01000005">
    <property type="protein sequence ID" value="KAJ9492837.1"/>
    <property type="molecule type" value="Genomic_DNA"/>
</dbReference>
<organism evidence="1 2">
    <name type="scientific">Penicillium thymicola</name>
    <dbReference type="NCBI Taxonomy" id="293382"/>
    <lineage>
        <taxon>Eukaryota</taxon>
        <taxon>Fungi</taxon>
        <taxon>Dikarya</taxon>
        <taxon>Ascomycota</taxon>
        <taxon>Pezizomycotina</taxon>
        <taxon>Eurotiomycetes</taxon>
        <taxon>Eurotiomycetidae</taxon>
        <taxon>Eurotiales</taxon>
        <taxon>Aspergillaceae</taxon>
        <taxon>Penicillium</taxon>
    </lineage>
</organism>